<evidence type="ECO:0000313" key="2">
    <source>
        <dbReference type="Proteomes" id="UP000002499"/>
    </source>
</evidence>
<organism evidence="2">
    <name type="scientific">Metarhizium acridum (strain CQMa 102)</name>
    <dbReference type="NCBI Taxonomy" id="655827"/>
    <lineage>
        <taxon>Eukaryota</taxon>
        <taxon>Fungi</taxon>
        <taxon>Dikarya</taxon>
        <taxon>Ascomycota</taxon>
        <taxon>Pezizomycotina</taxon>
        <taxon>Sordariomycetes</taxon>
        <taxon>Hypocreomycetidae</taxon>
        <taxon>Hypocreales</taxon>
        <taxon>Clavicipitaceae</taxon>
        <taxon>Metarhizium</taxon>
    </lineage>
</organism>
<keyword evidence="1" id="KW-0808">Transferase</keyword>
<reference evidence="1 2" key="1">
    <citation type="journal article" date="2011" name="PLoS Genet.">
        <title>Genome sequencing and comparative transcriptomics of the model entomopathogenic fungi Metarhizium anisopliae and M. acridum.</title>
        <authorList>
            <person name="Gao Q."/>
            <person name="Jin K."/>
            <person name="Ying S.H."/>
            <person name="Zhang Y."/>
            <person name="Xiao G."/>
            <person name="Shang Y."/>
            <person name="Duan Z."/>
            <person name="Hu X."/>
            <person name="Xie X.Q."/>
            <person name="Zhou G."/>
            <person name="Peng G."/>
            <person name="Luo Z."/>
            <person name="Huang W."/>
            <person name="Wang B."/>
            <person name="Fang W."/>
            <person name="Wang S."/>
            <person name="Zhong Y."/>
            <person name="Ma L.J."/>
            <person name="St Leger R.J."/>
            <person name="Zhao G.P."/>
            <person name="Pei Y."/>
            <person name="Feng M.G."/>
            <person name="Xia Y."/>
            <person name="Wang C."/>
        </authorList>
    </citation>
    <scope>NUCLEOTIDE SEQUENCE [LARGE SCALE GENOMIC DNA]</scope>
    <source>
        <strain evidence="1 2">CQMa 102</strain>
    </source>
</reference>
<dbReference type="InterPro" id="IPR029063">
    <property type="entry name" value="SAM-dependent_MTases_sf"/>
</dbReference>
<dbReference type="EMBL" id="GL698564">
    <property type="protein sequence ID" value="EFY85840.1"/>
    <property type="molecule type" value="Genomic_DNA"/>
</dbReference>
<dbReference type="HOGENOM" id="CLU_2543055_0_0_1"/>
<dbReference type="InParanoid" id="E9EE01"/>
<dbReference type="Gene3D" id="3.40.50.150">
    <property type="entry name" value="Vaccinia Virus protein VP39"/>
    <property type="match status" value="1"/>
</dbReference>
<protein>
    <submittedName>
        <fullName evidence="1">Fatty acid synthase S-acetyltransferase</fullName>
    </submittedName>
</protein>
<dbReference type="GO" id="GO:0016740">
    <property type="term" value="F:transferase activity"/>
    <property type="evidence" value="ECO:0007669"/>
    <property type="project" value="UniProtKB-KW"/>
</dbReference>
<proteinExistence type="predicted"/>
<keyword evidence="2" id="KW-1185">Reference proteome</keyword>
<dbReference type="Proteomes" id="UP000002499">
    <property type="component" value="Unassembled WGS sequence"/>
</dbReference>
<gene>
    <name evidence="1" type="ORF">MAC_08099</name>
</gene>
<accession>E9EE01</accession>
<dbReference type="AlphaFoldDB" id="E9EE01"/>
<sequence length="83" mass="9057">MTLGFLEVQAGTGATTAHILQALTSAYGQRFYSTYAYRDVSFGLFTAAKQRSANNAAMEYTILHVSLDQGFKLGSYDLIVPLI</sequence>
<dbReference type="OrthoDB" id="329835at2759"/>
<name>E9EE01_METAQ</name>
<evidence type="ECO:0000313" key="1">
    <source>
        <dbReference type="EMBL" id="EFY85840.1"/>
    </source>
</evidence>